<evidence type="ECO:0000313" key="3">
    <source>
        <dbReference type="EMBL" id="STC69356.1"/>
    </source>
</evidence>
<dbReference type="RefSeq" id="WP_018582486.1">
    <property type="nucleotide sequence ID" value="NZ_LDYD01000006.1"/>
</dbReference>
<dbReference type="EMBL" id="UFXQ01000001">
    <property type="protein sequence ID" value="STC69356.1"/>
    <property type="molecule type" value="Genomic_DNA"/>
</dbReference>
<accession>A0A376CLJ0</accession>
<dbReference type="Pfam" id="PF07859">
    <property type="entry name" value="Abhydrolase_3"/>
    <property type="match status" value="1"/>
</dbReference>
<dbReference type="STRING" id="35756.GCA_001044155_01137"/>
<feature type="domain" description="Alpha/beta hydrolase fold-3" evidence="2">
    <location>
        <begin position="134"/>
        <end position="222"/>
    </location>
</feature>
<name>A0A376CLJ0_9CORY</name>
<evidence type="ECO:0000256" key="1">
    <source>
        <dbReference type="SAM" id="MobiDB-lite"/>
    </source>
</evidence>
<evidence type="ECO:0000259" key="2">
    <source>
        <dbReference type="Pfam" id="PF07859"/>
    </source>
</evidence>
<sequence length="311" mass="33247">MTPPPKLEPGDPTDDYPINEQGTAEFNVGGVRRTLPEDKQLEQLVSYMDATYPLPEFTPPWKGGSGDPAPADRYTALLPDRITHAAMLMLGSAVDHTMPGVAFSEGVEATEVALGSSLSAAQFTPSEPTGRWAVSLHSGGWWRGSGNALEHSWRPEVAAAAQLSGTTILDLDYPLLPDNTLDQVLDAVLRAIDYAREQDAASVTAWGYSSGGALAALVADEVDALVLTFPDLASVAALPDELRAGLEVPEVTRWPKTFLQVALNDEVAARPEVGDAAENVQVAKYYSTHRIATPAVNRTKIKDAAEFLRGV</sequence>
<feature type="region of interest" description="Disordered" evidence="1">
    <location>
        <begin position="1"/>
        <end position="31"/>
    </location>
</feature>
<dbReference type="OrthoDB" id="4418429at2"/>
<dbReference type="Proteomes" id="UP000254467">
    <property type="component" value="Unassembled WGS sequence"/>
</dbReference>
<organism evidence="3 4">
    <name type="scientific">Corynebacterium pilosum</name>
    <dbReference type="NCBI Taxonomy" id="35756"/>
    <lineage>
        <taxon>Bacteria</taxon>
        <taxon>Bacillati</taxon>
        <taxon>Actinomycetota</taxon>
        <taxon>Actinomycetes</taxon>
        <taxon>Mycobacteriales</taxon>
        <taxon>Corynebacteriaceae</taxon>
        <taxon>Corynebacterium</taxon>
    </lineage>
</organism>
<dbReference type="GO" id="GO:0016787">
    <property type="term" value="F:hydrolase activity"/>
    <property type="evidence" value="ECO:0007669"/>
    <property type="project" value="UniProtKB-KW"/>
</dbReference>
<dbReference type="AlphaFoldDB" id="A0A376CLJ0"/>
<evidence type="ECO:0000313" key="4">
    <source>
        <dbReference type="Proteomes" id="UP000254467"/>
    </source>
</evidence>
<keyword evidence="4" id="KW-1185">Reference proteome</keyword>
<gene>
    <name evidence="3" type="ORF">NCTC11862_01141</name>
</gene>
<keyword evidence="3" id="KW-0378">Hydrolase</keyword>
<reference evidence="3 4" key="1">
    <citation type="submission" date="2018-06" db="EMBL/GenBank/DDBJ databases">
        <authorList>
            <consortium name="Pathogen Informatics"/>
            <person name="Doyle S."/>
        </authorList>
    </citation>
    <scope>NUCLEOTIDE SEQUENCE [LARGE SCALE GENOMIC DNA]</scope>
    <source>
        <strain evidence="3 4">NCTC11862</strain>
    </source>
</reference>
<dbReference type="Gene3D" id="3.40.50.1820">
    <property type="entry name" value="alpha/beta hydrolase"/>
    <property type="match status" value="1"/>
</dbReference>
<dbReference type="InterPro" id="IPR029058">
    <property type="entry name" value="AB_hydrolase_fold"/>
</dbReference>
<proteinExistence type="predicted"/>
<dbReference type="InterPro" id="IPR013094">
    <property type="entry name" value="AB_hydrolase_3"/>
</dbReference>
<protein>
    <submittedName>
        <fullName evidence="3">Alpha/beta hydrolase family protein</fullName>
    </submittedName>
</protein>
<dbReference type="SUPFAM" id="SSF53474">
    <property type="entry name" value="alpha/beta-Hydrolases"/>
    <property type="match status" value="1"/>
</dbReference>